<reference evidence="1 2" key="1">
    <citation type="journal article" date="2019" name="Commun. Biol.">
        <title>The bagworm genome reveals a unique fibroin gene that provides high tensile strength.</title>
        <authorList>
            <person name="Kono N."/>
            <person name="Nakamura H."/>
            <person name="Ohtoshi R."/>
            <person name="Tomita M."/>
            <person name="Numata K."/>
            <person name="Arakawa K."/>
        </authorList>
    </citation>
    <scope>NUCLEOTIDE SEQUENCE [LARGE SCALE GENOMIC DNA]</scope>
</reference>
<keyword evidence="2" id="KW-1185">Reference proteome</keyword>
<dbReference type="EMBL" id="BGZK01000173">
    <property type="protein sequence ID" value="GBP25881.1"/>
    <property type="molecule type" value="Genomic_DNA"/>
</dbReference>
<proteinExistence type="predicted"/>
<name>A0A4C1UHF4_EUMVA</name>
<organism evidence="1 2">
    <name type="scientific">Eumeta variegata</name>
    <name type="common">Bagworm moth</name>
    <name type="synonym">Eumeta japonica</name>
    <dbReference type="NCBI Taxonomy" id="151549"/>
    <lineage>
        <taxon>Eukaryota</taxon>
        <taxon>Metazoa</taxon>
        <taxon>Ecdysozoa</taxon>
        <taxon>Arthropoda</taxon>
        <taxon>Hexapoda</taxon>
        <taxon>Insecta</taxon>
        <taxon>Pterygota</taxon>
        <taxon>Neoptera</taxon>
        <taxon>Endopterygota</taxon>
        <taxon>Lepidoptera</taxon>
        <taxon>Glossata</taxon>
        <taxon>Ditrysia</taxon>
        <taxon>Tineoidea</taxon>
        <taxon>Psychidae</taxon>
        <taxon>Oiketicinae</taxon>
        <taxon>Eumeta</taxon>
    </lineage>
</organism>
<protein>
    <submittedName>
        <fullName evidence="1">Uncharacterized protein</fullName>
    </submittedName>
</protein>
<evidence type="ECO:0000313" key="1">
    <source>
        <dbReference type="EMBL" id="GBP25881.1"/>
    </source>
</evidence>
<dbReference type="AlphaFoldDB" id="A0A4C1UHF4"/>
<evidence type="ECO:0000313" key="2">
    <source>
        <dbReference type="Proteomes" id="UP000299102"/>
    </source>
</evidence>
<comment type="caution">
    <text evidence="1">The sequence shown here is derived from an EMBL/GenBank/DDBJ whole genome shotgun (WGS) entry which is preliminary data.</text>
</comment>
<accession>A0A4C1UHF4</accession>
<dbReference type="Proteomes" id="UP000299102">
    <property type="component" value="Unassembled WGS sequence"/>
</dbReference>
<gene>
    <name evidence="1" type="ORF">EVAR_81763_1</name>
</gene>
<sequence>MYCLQTPKSAQFIRMSSGGENRECINIRQFSYADDVPSAVLCSDNKETETALITVLKNLGRYYEAIEYGMMGYDDYMVHDGRESSSLRLRHSAPVYCTGAVVSSTSGRLRDSRPP</sequence>